<evidence type="ECO:0008006" key="3">
    <source>
        <dbReference type="Google" id="ProtNLM"/>
    </source>
</evidence>
<keyword evidence="2" id="KW-1185">Reference proteome</keyword>
<name>A0AAV5WDR7_9BILA</name>
<protein>
    <recommendedName>
        <fullName evidence="3">MULE transposase domain-containing protein</fullName>
    </recommendedName>
</protein>
<sequence>MCERTWHGSEHYFLSSNCMKQILRSSLVRHSDNSDSDHGIAQLDVTFSLAQGYYVSVFGMESRDIRYRCSGKHVLAPVAIMVSTHHNGRAMRYFGEFLDEVIDDKSLRLRSLTCDGESSFNQFLKAEFCSEAKRIDCSLHIKENMLQGGLTRKEAAQAMQALFGSIDEYGLLCGGALNKSEEEDIRKSLDDATITDKAFDWVMERLPRLICRLGMSARIDAGLGISIPTSNRIENVNSQLKSFRERR</sequence>
<dbReference type="EMBL" id="BTSY01000005">
    <property type="protein sequence ID" value="GMT28498.1"/>
    <property type="molecule type" value="Genomic_DNA"/>
</dbReference>
<reference evidence="1" key="1">
    <citation type="submission" date="2023-10" db="EMBL/GenBank/DDBJ databases">
        <title>Genome assembly of Pristionchus species.</title>
        <authorList>
            <person name="Yoshida K."/>
            <person name="Sommer R.J."/>
        </authorList>
    </citation>
    <scope>NUCLEOTIDE SEQUENCE</scope>
    <source>
        <strain evidence="1">RS5133</strain>
    </source>
</reference>
<proteinExistence type="predicted"/>
<feature type="non-terminal residue" evidence="1">
    <location>
        <position position="247"/>
    </location>
</feature>
<evidence type="ECO:0000313" key="2">
    <source>
        <dbReference type="Proteomes" id="UP001432322"/>
    </source>
</evidence>
<accession>A0AAV5WDR7</accession>
<comment type="caution">
    <text evidence="1">The sequence shown here is derived from an EMBL/GenBank/DDBJ whole genome shotgun (WGS) entry which is preliminary data.</text>
</comment>
<gene>
    <name evidence="1" type="ORF">PFISCL1PPCAC_19795</name>
</gene>
<dbReference type="Proteomes" id="UP001432322">
    <property type="component" value="Unassembled WGS sequence"/>
</dbReference>
<organism evidence="1 2">
    <name type="scientific">Pristionchus fissidentatus</name>
    <dbReference type="NCBI Taxonomy" id="1538716"/>
    <lineage>
        <taxon>Eukaryota</taxon>
        <taxon>Metazoa</taxon>
        <taxon>Ecdysozoa</taxon>
        <taxon>Nematoda</taxon>
        <taxon>Chromadorea</taxon>
        <taxon>Rhabditida</taxon>
        <taxon>Rhabditina</taxon>
        <taxon>Diplogasteromorpha</taxon>
        <taxon>Diplogasteroidea</taxon>
        <taxon>Neodiplogasteridae</taxon>
        <taxon>Pristionchus</taxon>
    </lineage>
</organism>
<dbReference type="AlphaFoldDB" id="A0AAV5WDR7"/>
<evidence type="ECO:0000313" key="1">
    <source>
        <dbReference type="EMBL" id="GMT28498.1"/>
    </source>
</evidence>